<gene>
    <name evidence="2" type="ORF">SPLFYP13_01146</name>
</gene>
<name>A0A6N3CJI1_STRPA</name>
<dbReference type="EMBL" id="CACRUC010000019">
    <property type="protein sequence ID" value="VYU17156.1"/>
    <property type="molecule type" value="Genomic_DNA"/>
</dbReference>
<organism evidence="2">
    <name type="scientific">Streptococcus parasanguinis</name>
    <dbReference type="NCBI Taxonomy" id="1318"/>
    <lineage>
        <taxon>Bacteria</taxon>
        <taxon>Bacillati</taxon>
        <taxon>Bacillota</taxon>
        <taxon>Bacilli</taxon>
        <taxon>Lactobacillales</taxon>
        <taxon>Streptococcaceae</taxon>
        <taxon>Streptococcus</taxon>
    </lineage>
</organism>
<feature type="domain" description="DUF6630" evidence="1">
    <location>
        <begin position="9"/>
        <end position="164"/>
    </location>
</feature>
<sequence>MNQTAKEEYIRIVRLLTEDSSIYDAIENCLESPWSYFEENIDRYDERGIDEDETEETIIWLGIADELIDANEAVELDWNPELEDFSYFMKSLAEKKNLQMEDDWFDEEDTITNWCSILDRKWETEGFCVGGIDIDSDSYVLFICEVETLKELTEWSNRIDQRIDHAKNL</sequence>
<reference evidence="2" key="1">
    <citation type="submission" date="2019-11" db="EMBL/GenBank/DDBJ databases">
        <authorList>
            <person name="Feng L."/>
        </authorList>
    </citation>
    <scope>NUCLEOTIDE SEQUENCE</scope>
    <source>
        <strain evidence="2">SparasanguinisLFYP13</strain>
    </source>
</reference>
<dbReference type="RefSeq" id="WP_156672235.1">
    <property type="nucleotide sequence ID" value="NZ_CACRUC010000019.1"/>
</dbReference>
<protein>
    <recommendedName>
        <fullName evidence="1">DUF6630 domain-containing protein</fullName>
    </recommendedName>
</protein>
<dbReference type="Pfam" id="PF20335">
    <property type="entry name" value="DUF6630"/>
    <property type="match status" value="1"/>
</dbReference>
<dbReference type="InterPro" id="IPR046582">
    <property type="entry name" value="DUF6630"/>
</dbReference>
<accession>A0A6N3CJI1</accession>
<evidence type="ECO:0000313" key="2">
    <source>
        <dbReference type="EMBL" id="VYU17156.1"/>
    </source>
</evidence>
<evidence type="ECO:0000259" key="1">
    <source>
        <dbReference type="Pfam" id="PF20335"/>
    </source>
</evidence>
<dbReference type="AlphaFoldDB" id="A0A6N3CJI1"/>
<proteinExistence type="predicted"/>